<feature type="region of interest" description="Disordered" evidence="1">
    <location>
        <begin position="36"/>
        <end position="112"/>
    </location>
</feature>
<sequence>MWRRRMKAIKRIIASVFVCMFAVTGGLNALALTPTEDSSTVVSQPVSEGISSETSSQTGSVSSGLSSRADGSGLKDESSSSRTPEASSEVDSENSQSSSEPASSETNSTSISASAGMLSAEISGSTEAKQAATTVDVSYKTHVQTFGWQDLATNGASSGTTGLAKRLEAIQIKTSAPAPRAAFVIEPMYRPMDGWIGSATEPLVVLPGKPSVWKPFRLS</sequence>
<accession>A0A412AYM6</accession>
<evidence type="ECO:0000256" key="2">
    <source>
        <dbReference type="SAM" id="SignalP"/>
    </source>
</evidence>
<feature type="compositionally biased region" description="Polar residues" evidence="1">
    <location>
        <begin position="36"/>
        <end position="46"/>
    </location>
</feature>
<feature type="compositionally biased region" description="Low complexity" evidence="1">
    <location>
        <begin position="80"/>
        <end position="112"/>
    </location>
</feature>
<proteinExistence type="predicted"/>
<keyword evidence="2" id="KW-0732">Signal</keyword>
<dbReference type="Proteomes" id="UP000284751">
    <property type="component" value="Unassembled WGS sequence"/>
</dbReference>
<feature type="signal peptide" evidence="2">
    <location>
        <begin position="1"/>
        <end position="29"/>
    </location>
</feature>
<protein>
    <submittedName>
        <fullName evidence="3">Uncharacterized protein</fullName>
    </submittedName>
</protein>
<evidence type="ECO:0000313" key="3">
    <source>
        <dbReference type="EMBL" id="RGQ42419.1"/>
    </source>
</evidence>
<reference evidence="3 4" key="1">
    <citation type="submission" date="2018-08" db="EMBL/GenBank/DDBJ databases">
        <title>A genome reference for cultivated species of the human gut microbiota.</title>
        <authorList>
            <person name="Zou Y."/>
            <person name="Xue W."/>
            <person name="Luo G."/>
        </authorList>
    </citation>
    <scope>NUCLEOTIDE SEQUENCE [LARGE SCALE GENOMIC DNA]</scope>
    <source>
        <strain evidence="3 4">AF28-26</strain>
    </source>
</reference>
<evidence type="ECO:0000256" key="1">
    <source>
        <dbReference type="SAM" id="MobiDB-lite"/>
    </source>
</evidence>
<dbReference type="Pfam" id="PF07538">
    <property type="entry name" value="ChW"/>
    <property type="match status" value="1"/>
</dbReference>
<evidence type="ECO:0000313" key="4">
    <source>
        <dbReference type="Proteomes" id="UP000284751"/>
    </source>
</evidence>
<name>A0A412AYM6_9FIRM</name>
<comment type="caution">
    <text evidence="3">The sequence shown here is derived from an EMBL/GenBank/DDBJ whole genome shotgun (WGS) entry which is preliminary data.</text>
</comment>
<dbReference type="InterPro" id="IPR006637">
    <property type="entry name" value="ChW"/>
</dbReference>
<dbReference type="SMART" id="SM00728">
    <property type="entry name" value="ChW"/>
    <property type="match status" value="1"/>
</dbReference>
<dbReference type="AlphaFoldDB" id="A0A412AYM6"/>
<dbReference type="EMBL" id="QRTC01000012">
    <property type="protein sequence ID" value="RGQ42419.1"/>
    <property type="molecule type" value="Genomic_DNA"/>
</dbReference>
<gene>
    <name evidence="3" type="ORF">DWY99_04865</name>
</gene>
<organism evidence="3 4">
    <name type="scientific">[Clostridium] leptum</name>
    <dbReference type="NCBI Taxonomy" id="1535"/>
    <lineage>
        <taxon>Bacteria</taxon>
        <taxon>Bacillati</taxon>
        <taxon>Bacillota</taxon>
        <taxon>Clostridia</taxon>
        <taxon>Eubacteriales</taxon>
        <taxon>Oscillospiraceae</taxon>
        <taxon>Oscillospiraceae incertae sedis</taxon>
    </lineage>
</organism>
<feature type="chain" id="PRO_5038642479" evidence="2">
    <location>
        <begin position="30"/>
        <end position="219"/>
    </location>
</feature>
<feature type="compositionally biased region" description="Low complexity" evidence="1">
    <location>
        <begin position="47"/>
        <end position="72"/>
    </location>
</feature>